<comment type="caution">
    <text evidence="9">The sequence shown here is derived from an EMBL/GenBank/DDBJ whole genome shotgun (WGS) entry which is preliminary data.</text>
</comment>
<feature type="transmembrane region" description="Helical" evidence="8">
    <location>
        <begin position="6"/>
        <end position="32"/>
    </location>
</feature>
<feature type="transmembrane region" description="Helical" evidence="8">
    <location>
        <begin position="100"/>
        <end position="123"/>
    </location>
</feature>
<dbReference type="InterPro" id="IPR003667">
    <property type="entry name" value="NqrDE/RnfAE"/>
</dbReference>
<evidence type="ECO:0000256" key="6">
    <source>
        <dbReference type="ARBA" id="ARBA00022989"/>
    </source>
</evidence>
<dbReference type="NCBIfam" id="TIGR01943">
    <property type="entry name" value="rnfA"/>
    <property type="match status" value="1"/>
</dbReference>
<dbReference type="GO" id="GO:0012505">
    <property type="term" value="C:endomembrane system"/>
    <property type="evidence" value="ECO:0007669"/>
    <property type="project" value="UniProtKB-SubCell"/>
</dbReference>
<dbReference type="PIRSF" id="PIRSF006102">
    <property type="entry name" value="NQR_DE"/>
    <property type="match status" value="1"/>
</dbReference>
<dbReference type="PANTHER" id="PTHR30335">
    <property type="entry name" value="INTEGRAL MEMBRANE PROTEIN OF SOXR-REDUCING COMPLEX"/>
    <property type="match status" value="1"/>
</dbReference>
<keyword evidence="6 8" id="KW-1133">Transmembrane helix</keyword>
<dbReference type="GO" id="GO:0005886">
    <property type="term" value="C:plasma membrane"/>
    <property type="evidence" value="ECO:0007669"/>
    <property type="project" value="UniProtKB-SubCell"/>
</dbReference>
<keyword evidence="10" id="KW-1185">Reference proteome</keyword>
<dbReference type="InterPro" id="IPR050133">
    <property type="entry name" value="NqrDE/RnfAE_oxidrdctase"/>
</dbReference>
<protein>
    <recommendedName>
        <fullName evidence="8">Ion-translocating oxidoreductase complex subunit A</fullName>
        <ecNumber evidence="8">7.-.-.-</ecNumber>
    </recommendedName>
    <alternativeName>
        <fullName evidence="8">Rnf electron transport complex subunit A</fullName>
    </alternativeName>
</protein>
<evidence type="ECO:0000256" key="7">
    <source>
        <dbReference type="ARBA" id="ARBA00023136"/>
    </source>
</evidence>
<feature type="transmembrane region" description="Helical" evidence="8">
    <location>
        <begin position="44"/>
        <end position="65"/>
    </location>
</feature>
<proteinExistence type="inferred from homology"/>
<comment type="subcellular location">
    <subcellularLocation>
        <location evidence="8">Cell membrane</location>
        <topology evidence="8">Multi-pass membrane protein</topology>
    </subcellularLocation>
    <subcellularLocation>
        <location evidence="1">Endomembrane system</location>
        <topology evidence="1">Multi-pass membrane protein</topology>
    </subcellularLocation>
</comment>
<evidence type="ECO:0000256" key="1">
    <source>
        <dbReference type="ARBA" id="ARBA00004127"/>
    </source>
</evidence>
<keyword evidence="7 8" id="KW-0472">Membrane</keyword>
<dbReference type="PANTHER" id="PTHR30335:SF0">
    <property type="entry name" value="ION-TRANSLOCATING OXIDOREDUCTASE COMPLEX SUBUNIT A"/>
    <property type="match status" value="1"/>
</dbReference>
<keyword evidence="3 8" id="KW-0812">Transmembrane</keyword>
<evidence type="ECO:0000313" key="10">
    <source>
        <dbReference type="Proteomes" id="UP001238163"/>
    </source>
</evidence>
<feature type="transmembrane region" description="Helical" evidence="8">
    <location>
        <begin position="71"/>
        <end position="93"/>
    </location>
</feature>
<reference evidence="9" key="1">
    <citation type="submission" date="2023-07" db="EMBL/GenBank/DDBJ databases">
        <title>Genomic Encyclopedia of Type Strains, Phase IV (KMG-IV): sequencing the most valuable type-strain genomes for metagenomic binning, comparative biology and taxonomic classification.</title>
        <authorList>
            <person name="Goeker M."/>
        </authorList>
    </citation>
    <scope>NUCLEOTIDE SEQUENCE</scope>
    <source>
        <strain evidence="9">DSM 24202</strain>
    </source>
</reference>
<name>A0AAE4AMK6_9BACT</name>
<dbReference type="AlphaFoldDB" id="A0AAE4AMK6"/>
<comment type="subunit">
    <text evidence="8">The complex is composed of six subunits: RnfA, RnfB, RnfC, RnfD, RnfE and RnfG.</text>
</comment>
<evidence type="ECO:0000256" key="5">
    <source>
        <dbReference type="ARBA" id="ARBA00022982"/>
    </source>
</evidence>
<keyword evidence="5 8" id="KW-0249">Electron transport</keyword>
<sequence>MIAEYLSLIIGAILVNNFVLSRILGICPFLGVSKKLSTALGMGGAVIFVMTLAGFVTALVHHYVLLPHGLMYLRTIVFILLIAGLVQIVEVLLQRFSPPLYSALGIFLPLITTNCAVLGAAIICADNHYSVIKSTVFCSASAVGFALALLLFASVREKLELARVPRCLEGPAIALLTAGILAMAFTGFSGLGG</sequence>
<comment type="function">
    <text evidence="8">Part of a membrane-bound complex that couples electron transfer with translocation of ions across the membrane.</text>
</comment>
<evidence type="ECO:0000313" key="9">
    <source>
        <dbReference type="EMBL" id="MDQ0288596.1"/>
    </source>
</evidence>
<gene>
    <name evidence="8" type="primary">rnfA</name>
    <name evidence="9" type="ORF">J3R75_000703</name>
</gene>
<accession>A0AAE4AMK6</accession>
<comment type="similarity">
    <text evidence="8">Belongs to the NqrDE/RnfAE family.</text>
</comment>
<organism evidence="9 10">
    <name type="scientific">Oligosphaera ethanolica</name>
    <dbReference type="NCBI Taxonomy" id="760260"/>
    <lineage>
        <taxon>Bacteria</taxon>
        <taxon>Pseudomonadati</taxon>
        <taxon>Lentisphaerota</taxon>
        <taxon>Oligosphaeria</taxon>
        <taxon>Oligosphaerales</taxon>
        <taxon>Oligosphaeraceae</taxon>
        <taxon>Oligosphaera</taxon>
    </lineage>
</organism>
<dbReference type="HAMAP" id="MF_00459">
    <property type="entry name" value="RsxA_RnfA"/>
    <property type="match status" value="1"/>
</dbReference>
<evidence type="ECO:0000256" key="4">
    <source>
        <dbReference type="ARBA" id="ARBA00022967"/>
    </source>
</evidence>
<keyword evidence="8" id="KW-1003">Cell membrane</keyword>
<dbReference type="Proteomes" id="UP001238163">
    <property type="component" value="Unassembled WGS sequence"/>
</dbReference>
<feature type="transmembrane region" description="Helical" evidence="8">
    <location>
        <begin position="172"/>
        <end position="191"/>
    </location>
</feature>
<keyword evidence="4 8" id="KW-1278">Translocase</keyword>
<keyword evidence="2 8" id="KW-0813">Transport</keyword>
<dbReference type="InterPro" id="IPR011293">
    <property type="entry name" value="Ion_transpt_RnfA/RsxA"/>
</dbReference>
<dbReference type="EMBL" id="JAUSVL010000001">
    <property type="protein sequence ID" value="MDQ0288596.1"/>
    <property type="molecule type" value="Genomic_DNA"/>
</dbReference>
<dbReference type="Pfam" id="PF02508">
    <property type="entry name" value="Rnf-Nqr"/>
    <property type="match status" value="1"/>
</dbReference>
<evidence type="ECO:0000256" key="2">
    <source>
        <dbReference type="ARBA" id="ARBA00022448"/>
    </source>
</evidence>
<dbReference type="RefSeq" id="WP_307259926.1">
    <property type="nucleotide sequence ID" value="NZ_JAUSVL010000001.1"/>
</dbReference>
<dbReference type="EC" id="7.-.-.-" evidence="8"/>
<dbReference type="GO" id="GO:0022900">
    <property type="term" value="P:electron transport chain"/>
    <property type="evidence" value="ECO:0007669"/>
    <property type="project" value="UniProtKB-UniRule"/>
</dbReference>
<evidence type="ECO:0000256" key="3">
    <source>
        <dbReference type="ARBA" id="ARBA00022692"/>
    </source>
</evidence>
<evidence type="ECO:0000256" key="8">
    <source>
        <dbReference type="HAMAP-Rule" id="MF_00459"/>
    </source>
</evidence>
<feature type="transmembrane region" description="Helical" evidence="8">
    <location>
        <begin position="129"/>
        <end position="152"/>
    </location>
</feature>